<proteinExistence type="predicted"/>
<dbReference type="Proteomes" id="UP000001055">
    <property type="component" value="Unassembled WGS sequence"/>
</dbReference>
<accession>A9JX69</accession>
<evidence type="ECO:0000256" key="1">
    <source>
        <dbReference type="SAM" id="Phobius"/>
    </source>
</evidence>
<dbReference type="HOGENOM" id="CLU_2121936_0_0_1"/>
<evidence type="ECO:0000313" key="3">
    <source>
        <dbReference type="Proteomes" id="UP000001055"/>
    </source>
</evidence>
<dbReference type="GeneID" id="5973908"/>
<keyword evidence="1" id="KW-1133">Transmembrane helix</keyword>
<protein>
    <submittedName>
        <fullName evidence="2">Uncharacterized protein</fullName>
    </submittedName>
</protein>
<keyword evidence="1" id="KW-0812">Transmembrane</keyword>
<dbReference type="KEGG" id="pno:SNOG_20072"/>
<dbReference type="InParanoid" id="A9JX69"/>
<gene>
    <name evidence="2" type="ORF">SNOG_20072</name>
</gene>
<keyword evidence="1" id="KW-0472">Membrane</keyword>
<sequence length="114" mass="12950">MAKHRAARYHKSRRIFQLLAIYIQVFIVVHLNWKSFRAVTEGKGDTVIVRFHLALLVEGFAEDSFASVIMRGDVSMDLWEGTNMSHLACLIVALLSRQKAIEELGYSDLNLTSL</sequence>
<dbReference type="AlphaFoldDB" id="A9JX69"/>
<name>A9JX69_PHANO</name>
<evidence type="ECO:0000313" key="2">
    <source>
        <dbReference type="EMBL" id="EDP89928.1"/>
    </source>
</evidence>
<dbReference type="EMBL" id="CH445333">
    <property type="protein sequence ID" value="EDP89928.1"/>
    <property type="molecule type" value="Genomic_DNA"/>
</dbReference>
<feature type="transmembrane region" description="Helical" evidence="1">
    <location>
        <begin position="15"/>
        <end position="33"/>
    </location>
</feature>
<organism evidence="2 3">
    <name type="scientific">Phaeosphaeria nodorum (strain SN15 / ATCC MYA-4574 / FGSC 10173)</name>
    <name type="common">Glume blotch fungus</name>
    <name type="synonym">Parastagonospora nodorum</name>
    <dbReference type="NCBI Taxonomy" id="321614"/>
    <lineage>
        <taxon>Eukaryota</taxon>
        <taxon>Fungi</taxon>
        <taxon>Dikarya</taxon>
        <taxon>Ascomycota</taxon>
        <taxon>Pezizomycotina</taxon>
        <taxon>Dothideomycetes</taxon>
        <taxon>Pleosporomycetidae</taxon>
        <taxon>Pleosporales</taxon>
        <taxon>Pleosporineae</taxon>
        <taxon>Phaeosphaeriaceae</taxon>
        <taxon>Parastagonospora</taxon>
    </lineage>
</organism>
<dbReference type="RefSeq" id="XP_001797029.1">
    <property type="nucleotide sequence ID" value="XM_001796977.1"/>
</dbReference>
<reference evidence="3" key="1">
    <citation type="journal article" date="2007" name="Plant Cell">
        <title>Dothideomycete-plant interactions illuminated by genome sequencing and EST analysis of the wheat pathogen Stagonospora nodorum.</title>
        <authorList>
            <person name="Hane J.K."/>
            <person name="Lowe R.G."/>
            <person name="Solomon P.S."/>
            <person name="Tan K.C."/>
            <person name="Schoch C.L."/>
            <person name="Spatafora J.W."/>
            <person name="Crous P.W."/>
            <person name="Kodira C."/>
            <person name="Birren B.W."/>
            <person name="Galagan J.E."/>
            <person name="Torriani S.F."/>
            <person name="McDonald B.A."/>
            <person name="Oliver R.P."/>
        </authorList>
    </citation>
    <scope>NUCLEOTIDE SEQUENCE [LARGE SCALE GENOMIC DNA]</scope>
    <source>
        <strain evidence="3">SN15 / ATCC MYA-4574 / FGSC 10173</strain>
    </source>
</reference>